<evidence type="ECO:0000259" key="1">
    <source>
        <dbReference type="Pfam" id="PF00534"/>
    </source>
</evidence>
<reference evidence="2 3" key="1">
    <citation type="journal article" date="2016" name="Nat. Commun.">
        <title>Thousands of microbial genomes shed light on interconnected biogeochemical processes in an aquifer system.</title>
        <authorList>
            <person name="Anantharaman K."/>
            <person name="Brown C.T."/>
            <person name="Hug L.A."/>
            <person name="Sharon I."/>
            <person name="Castelle C.J."/>
            <person name="Probst A.J."/>
            <person name="Thomas B.C."/>
            <person name="Singh A."/>
            <person name="Wilkins M.J."/>
            <person name="Karaoz U."/>
            <person name="Brodie E.L."/>
            <person name="Williams K.H."/>
            <person name="Hubbard S.S."/>
            <person name="Banfield J.F."/>
        </authorList>
    </citation>
    <scope>NUCLEOTIDE SEQUENCE [LARGE SCALE GENOMIC DNA]</scope>
</reference>
<dbReference type="PANTHER" id="PTHR45947">
    <property type="entry name" value="SULFOQUINOVOSYL TRANSFERASE SQD2"/>
    <property type="match status" value="1"/>
</dbReference>
<sequence length="381" mass="43208">MRSIVLYAYPPETDGLSLQGDMLLRGMKENGEEAMPCHWRSDLQKEWLYKTFRPDVALGIGFWGYTPELILHPQEFGVQPVPWLVADGWVANYHDVIGNLPLVFVTSDWVRQTYERDGVNTKNFVVSHIGVEPEMFYPVSKSDPKVRTIRKMFGVAEDEKMILTVGGDVTSKGAQEVLQALAKIDKQFPKWKYICKSWEEEDERDHADEELELIEQLGLDKNKIKFVAGSCSREFMPALLNAADIYAAPSRLEGYGMIQVEAMACGIPVVSIDAMGPKETIVHGKTGFLARVAETVNLESEIIYPDMGFKKQGRIVFDEPKTFAYRANVDDLAEHLLLLLSNTDRRAEMGRLAREHAVKNFHYRDIARSMSDTIKARLELS</sequence>
<name>A0A1G2QWP5_9BACT</name>
<accession>A0A1G2QWP5</accession>
<dbReference type="Gene3D" id="3.40.50.2000">
    <property type="entry name" value="Glycogen Phosphorylase B"/>
    <property type="match status" value="1"/>
</dbReference>
<dbReference type="InterPro" id="IPR050194">
    <property type="entry name" value="Glycosyltransferase_grp1"/>
</dbReference>
<dbReference type="AlphaFoldDB" id="A0A1G2QWP5"/>
<gene>
    <name evidence="2" type="ORF">A2843_02650</name>
</gene>
<feature type="domain" description="Glycosyl transferase family 1" evidence="1">
    <location>
        <begin position="148"/>
        <end position="291"/>
    </location>
</feature>
<dbReference type="CDD" id="cd03801">
    <property type="entry name" value="GT4_PimA-like"/>
    <property type="match status" value="1"/>
</dbReference>
<dbReference type="EMBL" id="MHTS01000005">
    <property type="protein sequence ID" value="OHA64923.1"/>
    <property type="molecule type" value="Genomic_DNA"/>
</dbReference>
<dbReference type="Pfam" id="PF00534">
    <property type="entry name" value="Glycos_transf_1"/>
    <property type="match status" value="1"/>
</dbReference>
<keyword evidence="2" id="KW-0808">Transferase</keyword>
<proteinExistence type="predicted"/>
<dbReference type="InterPro" id="IPR001296">
    <property type="entry name" value="Glyco_trans_1"/>
</dbReference>
<dbReference type="PANTHER" id="PTHR45947:SF3">
    <property type="entry name" value="SULFOQUINOVOSYL TRANSFERASE SQD2"/>
    <property type="match status" value="1"/>
</dbReference>
<dbReference type="GO" id="GO:0016757">
    <property type="term" value="F:glycosyltransferase activity"/>
    <property type="evidence" value="ECO:0007669"/>
    <property type="project" value="InterPro"/>
</dbReference>
<organism evidence="2 3">
    <name type="scientific">Candidatus Wildermuthbacteria bacterium RIFCSPHIGHO2_01_FULL_48_27b</name>
    <dbReference type="NCBI Taxonomy" id="1802447"/>
    <lineage>
        <taxon>Bacteria</taxon>
        <taxon>Candidatus Wildermuthiibacteriota</taxon>
    </lineage>
</organism>
<dbReference type="Proteomes" id="UP000178170">
    <property type="component" value="Unassembled WGS sequence"/>
</dbReference>
<evidence type="ECO:0000313" key="2">
    <source>
        <dbReference type="EMBL" id="OHA64923.1"/>
    </source>
</evidence>
<evidence type="ECO:0000313" key="3">
    <source>
        <dbReference type="Proteomes" id="UP000178170"/>
    </source>
</evidence>
<dbReference type="SUPFAM" id="SSF53756">
    <property type="entry name" value="UDP-Glycosyltransferase/glycogen phosphorylase"/>
    <property type="match status" value="1"/>
</dbReference>
<comment type="caution">
    <text evidence="2">The sequence shown here is derived from an EMBL/GenBank/DDBJ whole genome shotgun (WGS) entry which is preliminary data.</text>
</comment>
<protein>
    <submittedName>
        <fullName evidence="2">Glycosyl transferase family 1</fullName>
    </submittedName>
</protein>